<dbReference type="Proteomes" id="UP000266340">
    <property type="component" value="Unassembled WGS sequence"/>
</dbReference>
<keyword evidence="4" id="KW-1185">Reference proteome</keyword>
<evidence type="ECO:0000313" key="4">
    <source>
        <dbReference type="Proteomes" id="UP000266340"/>
    </source>
</evidence>
<accession>A0A398CF63</accession>
<feature type="region of interest" description="Disordered" evidence="1">
    <location>
        <begin position="44"/>
        <end position="69"/>
    </location>
</feature>
<sequence>MSTRSAAAAPTYMGVRRRLRLLLFVVVLFMSWALYTYIAQHGQMSDRGQQLRETEKQLSDAKLKSDRLTQEVSRLNDPEYIGQIARKDQGMGMPGEQAIHVEPTKP</sequence>
<proteinExistence type="predicted"/>
<keyword evidence="2" id="KW-1133">Transmembrane helix</keyword>
<evidence type="ECO:0000256" key="1">
    <source>
        <dbReference type="SAM" id="MobiDB-lite"/>
    </source>
</evidence>
<feature type="region of interest" description="Disordered" evidence="1">
    <location>
        <begin position="85"/>
        <end position="106"/>
    </location>
</feature>
<dbReference type="InterPro" id="IPR007060">
    <property type="entry name" value="FtsL/DivIC"/>
</dbReference>
<evidence type="ECO:0000256" key="2">
    <source>
        <dbReference type="SAM" id="Phobius"/>
    </source>
</evidence>
<dbReference type="Pfam" id="PF04977">
    <property type="entry name" value="DivIC"/>
    <property type="match status" value="1"/>
</dbReference>
<reference evidence="3 4" key="1">
    <citation type="submission" date="2018-09" db="EMBL/GenBank/DDBJ databases">
        <title>Cohnella cavernae sp. nov., isolated from a karst cave.</title>
        <authorList>
            <person name="Zhu H."/>
        </authorList>
    </citation>
    <scope>NUCLEOTIDE SEQUENCE [LARGE SCALE GENOMIC DNA]</scope>
    <source>
        <strain evidence="3 4">K2E09-144</strain>
    </source>
</reference>
<protein>
    <submittedName>
        <fullName evidence="3">Septum formation initiator family protein</fullName>
    </submittedName>
</protein>
<keyword evidence="2" id="KW-0472">Membrane</keyword>
<evidence type="ECO:0000313" key="3">
    <source>
        <dbReference type="EMBL" id="RIE01363.1"/>
    </source>
</evidence>
<dbReference type="OrthoDB" id="2382043at2"/>
<dbReference type="PANTHER" id="PTHR40027">
    <property type="entry name" value="CELL DIVISION PROTEIN DIVIC"/>
    <property type="match status" value="1"/>
</dbReference>
<dbReference type="RefSeq" id="WP_119151622.1">
    <property type="nucleotide sequence ID" value="NZ_JBHSOV010000051.1"/>
</dbReference>
<dbReference type="AlphaFoldDB" id="A0A398CF63"/>
<name>A0A398CF63_9BACL</name>
<keyword evidence="2" id="KW-0812">Transmembrane</keyword>
<feature type="compositionally biased region" description="Basic and acidic residues" evidence="1">
    <location>
        <begin position="49"/>
        <end position="69"/>
    </location>
</feature>
<dbReference type="GO" id="GO:0051301">
    <property type="term" value="P:cell division"/>
    <property type="evidence" value="ECO:0007669"/>
    <property type="project" value="InterPro"/>
</dbReference>
<dbReference type="PANTHER" id="PTHR40027:SF1">
    <property type="entry name" value="CELL DIVISION PROTEIN DIVIC"/>
    <property type="match status" value="1"/>
</dbReference>
<dbReference type="InterPro" id="IPR039076">
    <property type="entry name" value="DivIC"/>
</dbReference>
<dbReference type="EMBL" id="QXJM01000040">
    <property type="protein sequence ID" value="RIE01363.1"/>
    <property type="molecule type" value="Genomic_DNA"/>
</dbReference>
<comment type="caution">
    <text evidence="3">The sequence shown here is derived from an EMBL/GenBank/DDBJ whole genome shotgun (WGS) entry which is preliminary data.</text>
</comment>
<feature type="transmembrane region" description="Helical" evidence="2">
    <location>
        <begin position="21"/>
        <end position="38"/>
    </location>
</feature>
<gene>
    <name evidence="3" type="ORF">D3H35_23620</name>
</gene>
<organism evidence="3 4">
    <name type="scientific">Cohnella faecalis</name>
    <dbReference type="NCBI Taxonomy" id="2315694"/>
    <lineage>
        <taxon>Bacteria</taxon>
        <taxon>Bacillati</taxon>
        <taxon>Bacillota</taxon>
        <taxon>Bacilli</taxon>
        <taxon>Bacillales</taxon>
        <taxon>Paenibacillaceae</taxon>
        <taxon>Cohnella</taxon>
    </lineage>
</organism>